<dbReference type="OrthoDB" id="3216799at2"/>
<sequence>MGRVLTNGTWLRVEPAEVALFSGLGTSDIKWGDVPYDQKSGYSFEGHLTDLKLDGTDFLLGTFTHHNNVIPIGKDWQFALYLTIILNFDDGNLQHPLPQLRFHHDETLNQGPQPEDIVDLPKIDDFDLIYVDNVEYRMSISGFWWNKRKVTQFTSPENSSNSAGVFATIKPTGRQGG</sequence>
<evidence type="ECO:0000313" key="3">
    <source>
        <dbReference type="Proteomes" id="UP000063699"/>
    </source>
</evidence>
<accession>A0A0N7F5D9</accession>
<feature type="region of interest" description="Disordered" evidence="1">
    <location>
        <begin position="155"/>
        <end position="177"/>
    </location>
</feature>
<name>A0A0N7F5D9_9PSEU</name>
<reference evidence="2 3" key="1">
    <citation type="submission" date="2015-07" db="EMBL/GenBank/DDBJ databases">
        <title>Genome sequencing of Kibdelosporangium phytohabitans.</title>
        <authorList>
            <person name="Qin S."/>
            <person name="Xing K."/>
        </authorList>
    </citation>
    <scope>NUCLEOTIDE SEQUENCE [LARGE SCALE GENOMIC DNA]</scope>
    <source>
        <strain evidence="2 3">KLBMP1111</strain>
    </source>
</reference>
<dbReference type="AlphaFoldDB" id="A0A0N7F5D9"/>
<evidence type="ECO:0000256" key="1">
    <source>
        <dbReference type="SAM" id="MobiDB-lite"/>
    </source>
</evidence>
<dbReference type="InterPro" id="IPR047995">
    <property type="entry name" value="Choice_anch_K"/>
</dbReference>
<gene>
    <name evidence="2" type="ORF">AOZ06_50150</name>
</gene>
<dbReference type="RefSeq" id="WP_054295833.1">
    <property type="nucleotide sequence ID" value="NZ_CP012752.1"/>
</dbReference>
<dbReference type="EMBL" id="CP012752">
    <property type="protein sequence ID" value="ALG13959.1"/>
    <property type="molecule type" value="Genomic_DNA"/>
</dbReference>
<organism evidence="2 3">
    <name type="scientific">Kibdelosporangium phytohabitans</name>
    <dbReference type="NCBI Taxonomy" id="860235"/>
    <lineage>
        <taxon>Bacteria</taxon>
        <taxon>Bacillati</taxon>
        <taxon>Actinomycetota</taxon>
        <taxon>Actinomycetes</taxon>
        <taxon>Pseudonocardiales</taxon>
        <taxon>Pseudonocardiaceae</taxon>
        <taxon>Kibdelosporangium</taxon>
    </lineage>
</organism>
<protein>
    <submittedName>
        <fullName evidence="2">Uncharacterized protein</fullName>
    </submittedName>
</protein>
<dbReference type="KEGG" id="kphy:AOZ06_50150"/>
<keyword evidence="3" id="KW-1185">Reference proteome</keyword>
<proteinExistence type="predicted"/>
<evidence type="ECO:0000313" key="2">
    <source>
        <dbReference type="EMBL" id="ALG13959.1"/>
    </source>
</evidence>
<dbReference type="STRING" id="860235.AOZ06_50150"/>
<dbReference type="Proteomes" id="UP000063699">
    <property type="component" value="Chromosome"/>
</dbReference>
<dbReference type="NCBIfam" id="NF038131">
    <property type="entry name" value="choice_anch_K"/>
    <property type="match status" value="1"/>
</dbReference>